<name>A0A2P5DB09_PARAD</name>
<accession>A0A2P5DB09</accession>
<dbReference type="AlphaFoldDB" id="A0A2P5DB09"/>
<gene>
    <name evidence="2" type="ORF">PanWU01x14_081370</name>
</gene>
<organism evidence="2 3">
    <name type="scientific">Parasponia andersonii</name>
    <name type="common">Sponia andersonii</name>
    <dbReference type="NCBI Taxonomy" id="3476"/>
    <lineage>
        <taxon>Eukaryota</taxon>
        <taxon>Viridiplantae</taxon>
        <taxon>Streptophyta</taxon>
        <taxon>Embryophyta</taxon>
        <taxon>Tracheophyta</taxon>
        <taxon>Spermatophyta</taxon>
        <taxon>Magnoliopsida</taxon>
        <taxon>eudicotyledons</taxon>
        <taxon>Gunneridae</taxon>
        <taxon>Pentapetalae</taxon>
        <taxon>rosids</taxon>
        <taxon>fabids</taxon>
        <taxon>Rosales</taxon>
        <taxon>Cannabaceae</taxon>
        <taxon>Parasponia</taxon>
    </lineage>
</organism>
<keyword evidence="1" id="KW-0812">Transmembrane</keyword>
<proteinExistence type="predicted"/>
<evidence type="ECO:0000313" key="2">
    <source>
        <dbReference type="EMBL" id="PON70468.1"/>
    </source>
</evidence>
<protein>
    <recommendedName>
        <fullName evidence="4">Transmembrane protein</fullName>
    </recommendedName>
</protein>
<keyword evidence="1" id="KW-0472">Membrane</keyword>
<keyword evidence="1" id="KW-1133">Transmembrane helix</keyword>
<dbReference type="Proteomes" id="UP000237105">
    <property type="component" value="Unassembled WGS sequence"/>
</dbReference>
<comment type="caution">
    <text evidence="2">The sequence shown here is derived from an EMBL/GenBank/DDBJ whole genome shotgun (WGS) entry which is preliminary data.</text>
</comment>
<feature type="transmembrane region" description="Helical" evidence="1">
    <location>
        <begin position="52"/>
        <end position="71"/>
    </location>
</feature>
<keyword evidence="3" id="KW-1185">Reference proteome</keyword>
<evidence type="ECO:0008006" key="4">
    <source>
        <dbReference type="Google" id="ProtNLM"/>
    </source>
</evidence>
<reference evidence="3" key="1">
    <citation type="submission" date="2016-06" db="EMBL/GenBank/DDBJ databases">
        <title>Parallel loss of symbiosis genes in relatives of nitrogen-fixing non-legume Parasponia.</title>
        <authorList>
            <person name="Van Velzen R."/>
            <person name="Holmer R."/>
            <person name="Bu F."/>
            <person name="Rutten L."/>
            <person name="Van Zeijl A."/>
            <person name="Liu W."/>
            <person name="Santuari L."/>
            <person name="Cao Q."/>
            <person name="Sharma T."/>
            <person name="Shen D."/>
            <person name="Roswanjaya Y."/>
            <person name="Wardhani T."/>
            <person name="Kalhor M.S."/>
            <person name="Jansen J."/>
            <person name="Van den Hoogen J."/>
            <person name="Gungor B."/>
            <person name="Hartog M."/>
            <person name="Hontelez J."/>
            <person name="Verver J."/>
            <person name="Yang W.-C."/>
            <person name="Schijlen E."/>
            <person name="Repin R."/>
            <person name="Schilthuizen M."/>
            <person name="Schranz E."/>
            <person name="Heidstra R."/>
            <person name="Miyata K."/>
            <person name="Fedorova E."/>
            <person name="Kohlen W."/>
            <person name="Bisseling T."/>
            <person name="Smit S."/>
            <person name="Geurts R."/>
        </authorList>
    </citation>
    <scope>NUCLEOTIDE SEQUENCE [LARGE SCALE GENOMIC DNA]</scope>
    <source>
        <strain evidence="3">cv. WU1-14</strain>
    </source>
</reference>
<dbReference type="EMBL" id="JXTB01000050">
    <property type="protein sequence ID" value="PON70468.1"/>
    <property type="molecule type" value="Genomic_DNA"/>
</dbReference>
<feature type="non-terminal residue" evidence="2">
    <location>
        <position position="123"/>
    </location>
</feature>
<sequence length="123" mass="14737">MDYICIRENFHAKIYPLFQETFFAKKKWFLHPKFEPSILVNVFKVHHSCNRAWPVVFFIVYVYMVYSFLLLSVTGHPFCSCNLVFPCFSPYFDFTVLISCFIQKEVFILIDALKPSHQIPCYW</sequence>
<evidence type="ECO:0000313" key="3">
    <source>
        <dbReference type="Proteomes" id="UP000237105"/>
    </source>
</evidence>
<evidence type="ECO:0000256" key="1">
    <source>
        <dbReference type="SAM" id="Phobius"/>
    </source>
</evidence>
<dbReference type="OrthoDB" id="10392759at2759"/>